<proteinExistence type="predicted"/>
<organism evidence="1 2">
    <name type="scientific">Pavo cristatus</name>
    <name type="common">Indian peafowl</name>
    <name type="synonym">Blue peafowl</name>
    <dbReference type="NCBI Taxonomy" id="9049"/>
    <lineage>
        <taxon>Eukaryota</taxon>
        <taxon>Metazoa</taxon>
        <taxon>Chordata</taxon>
        <taxon>Craniata</taxon>
        <taxon>Vertebrata</taxon>
        <taxon>Euteleostomi</taxon>
        <taxon>Archelosauria</taxon>
        <taxon>Archosauria</taxon>
        <taxon>Dinosauria</taxon>
        <taxon>Saurischia</taxon>
        <taxon>Theropoda</taxon>
        <taxon>Coelurosauria</taxon>
        <taxon>Aves</taxon>
        <taxon>Neognathae</taxon>
        <taxon>Galloanserae</taxon>
        <taxon>Galliformes</taxon>
        <taxon>Phasianidae</taxon>
        <taxon>Phasianinae</taxon>
        <taxon>Pavo</taxon>
    </lineage>
</organism>
<dbReference type="Ensembl" id="ENSPSTT00000024665.1">
    <property type="protein sequence ID" value="ENSPSTP00000023446.1"/>
    <property type="gene ID" value="ENSPSTG00000017249.1"/>
</dbReference>
<sequence>MVNKDMNGFPVKKCSAFQFFKKRVRRWIKSPMVSVEKHPNTSLKYPGPTVMHLPPGDAELEAPLCQTCLGDHSFPRGVMPQETESCSWDSQPSSKVSQSLLSQQLESAAKRYFARYFKNNIVWQKTPWLKLPCIRSLLSKLQHRDFDEIKCKVTASFSPVNHAGSF</sequence>
<accession>A0A8C9LEY0</accession>
<evidence type="ECO:0000313" key="2">
    <source>
        <dbReference type="Proteomes" id="UP000694428"/>
    </source>
</evidence>
<reference evidence="1" key="2">
    <citation type="submission" date="2025-09" db="UniProtKB">
        <authorList>
            <consortium name="Ensembl"/>
        </authorList>
    </citation>
    <scope>IDENTIFICATION</scope>
</reference>
<dbReference type="AlphaFoldDB" id="A0A8C9LEY0"/>
<protein>
    <submittedName>
        <fullName evidence="1">Uncharacterized protein</fullName>
    </submittedName>
</protein>
<evidence type="ECO:0000313" key="1">
    <source>
        <dbReference type="Ensembl" id="ENSPSTP00000023446.1"/>
    </source>
</evidence>
<reference evidence="1" key="1">
    <citation type="submission" date="2025-08" db="UniProtKB">
        <authorList>
            <consortium name="Ensembl"/>
        </authorList>
    </citation>
    <scope>IDENTIFICATION</scope>
</reference>
<dbReference type="Proteomes" id="UP000694428">
    <property type="component" value="Unplaced"/>
</dbReference>
<keyword evidence="2" id="KW-1185">Reference proteome</keyword>
<name>A0A8C9LEY0_PAVCR</name>